<feature type="domain" description="Putative plant transposon protein" evidence="2">
    <location>
        <begin position="145"/>
        <end position="237"/>
    </location>
</feature>
<keyword evidence="4" id="KW-1185">Reference proteome</keyword>
<dbReference type="HOGENOM" id="CLU_029307_1_2_1"/>
<reference evidence="3" key="2">
    <citation type="submission" date="2015-06" db="UniProtKB">
        <authorList>
            <consortium name="EnsemblPlants"/>
        </authorList>
    </citation>
    <scope>IDENTIFICATION</scope>
    <source>
        <strain evidence="3">DM1-3 516 R44</strain>
    </source>
</reference>
<evidence type="ECO:0000313" key="4">
    <source>
        <dbReference type="Proteomes" id="UP000011115"/>
    </source>
</evidence>
<dbReference type="AlphaFoldDB" id="M1DYR1"/>
<sequence>MAMNNLDESGMSTQKRTRGIEINEGSTATSKKGKQAPPKGSKGKAKRPQLRDRSTNPVVMGSPLIPKLYSLSVRTTNLFNPSEMRFVPEFVKMVVPAPPVQGTPPLLLNRLKAKGLRTILEEIWLSTDVVVDKYPLALNDLKGWLAPLIYDTTPRWIEAGAPIEKKDLNAVVRYWFGFISSSINPSQNESILCYPKAACLGSIIARKRFNLGLIIEYEMSMRAKQRQTSLSFPVLIT</sequence>
<feature type="region of interest" description="Disordered" evidence="1">
    <location>
        <begin position="1"/>
        <end position="57"/>
    </location>
</feature>
<dbReference type="InParanoid" id="M1DYR1"/>
<dbReference type="EnsemblPlants" id="PGSC0003DMT400096565">
    <property type="protein sequence ID" value="PGSC0003DMT400096565"/>
    <property type="gene ID" value="PGSC0003DMG400046136"/>
</dbReference>
<name>M1DYR1_SOLTU</name>
<dbReference type="GO" id="GO:0009579">
    <property type="term" value="C:thylakoid"/>
    <property type="evidence" value="ECO:0000318"/>
    <property type="project" value="GO_Central"/>
</dbReference>
<evidence type="ECO:0000256" key="1">
    <source>
        <dbReference type="SAM" id="MobiDB-lite"/>
    </source>
</evidence>
<feature type="compositionally biased region" description="Polar residues" evidence="1">
    <location>
        <begin position="1"/>
        <end position="14"/>
    </location>
</feature>
<dbReference type="Pfam" id="PF20167">
    <property type="entry name" value="Transposase_32"/>
    <property type="match status" value="1"/>
</dbReference>
<evidence type="ECO:0000313" key="3">
    <source>
        <dbReference type="EnsemblPlants" id="PGSC0003DMT400096565"/>
    </source>
</evidence>
<evidence type="ECO:0000259" key="2">
    <source>
        <dbReference type="Pfam" id="PF20167"/>
    </source>
</evidence>
<organism evidence="3 4">
    <name type="scientific">Solanum tuberosum</name>
    <name type="common">Potato</name>
    <dbReference type="NCBI Taxonomy" id="4113"/>
    <lineage>
        <taxon>Eukaryota</taxon>
        <taxon>Viridiplantae</taxon>
        <taxon>Streptophyta</taxon>
        <taxon>Embryophyta</taxon>
        <taxon>Tracheophyta</taxon>
        <taxon>Spermatophyta</taxon>
        <taxon>Magnoliopsida</taxon>
        <taxon>eudicotyledons</taxon>
        <taxon>Gunneridae</taxon>
        <taxon>Pentapetalae</taxon>
        <taxon>asterids</taxon>
        <taxon>lamiids</taxon>
        <taxon>Solanales</taxon>
        <taxon>Solanaceae</taxon>
        <taxon>Solanoideae</taxon>
        <taxon>Solaneae</taxon>
        <taxon>Solanum</taxon>
    </lineage>
</organism>
<dbReference type="PANTHER" id="PTHR33180:SF31">
    <property type="entry name" value="POLYPROTEIN PROTEIN"/>
    <property type="match status" value="1"/>
</dbReference>
<reference evidence="4" key="1">
    <citation type="journal article" date="2011" name="Nature">
        <title>Genome sequence and analysis of the tuber crop potato.</title>
        <authorList>
            <consortium name="The Potato Genome Sequencing Consortium"/>
        </authorList>
    </citation>
    <scope>NUCLEOTIDE SEQUENCE [LARGE SCALE GENOMIC DNA]</scope>
    <source>
        <strain evidence="4">cv. DM1-3 516 R44</strain>
    </source>
</reference>
<dbReference type="Proteomes" id="UP000011115">
    <property type="component" value="Unassembled WGS sequence"/>
</dbReference>
<dbReference type="Gramene" id="PGSC0003DMT400096565">
    <property type="protein sequence ID" value="PGSC0003DMT400096565"/>
    <property type="gene ID" value="PGSC0003DMG400046136"/>
</dbReference>
<protein>
    <recommendedName>
        <fullName evidence="2">Putative plant transposon protein domain-containing protein</fullName>
    </recommendedName>
</protein>
<dbReference type="PANTHER" id="PTHR33180">
    <property type="entry name" value="PHOTOSYSTEM II CP43 REACTION CENTER PROTEIN"/>
    <property type="match status" value="1"/>
</dbReference>
<dbReference type="InterPro" id="IPR046796">
    <property type="entry name" value="Transposase_32_dom"/>
</dbReference>
<dbReference type="GO" id="GO:0009523">
    <property type="term" value="C:photosystem II"/>
    <property type="evidence" value="ECO:0000318"/>
    <property type="project" value="GO_Central"/>
</dbReference>
<dbReference type="PaxDb" id="4113-PGSC0003DMT400096565"/>
<accession>M1DYR1</accession>
<proteinExistence type="predicted"/>